<protein>
    <submittedName>
        <fullName evidence="2">Uncharacterized protein</fullName>
    </submittedName>
</protein>
<dbReference type="EMBL" id="WKJH01000005">
    <property type="protein sequence ID" value="MRX64095.1"/>
    <property type="molecule type" value="Genomic_DNA"/>
</dbReference>
<dbReference type="AlphaFoldDB" id="A0A6I2MNM9"/>
<name>A0A6I2MNM9_9FLAO</name>
<dbReference type="Pfam" id="PF19578">
    <property type="entry name" value="DUF6090"/>
    <property type="match status" value="1"/>
</dbReference>
<accession>A0A6I2MNM9</accession>
<evidence type="ECO:0000313" key="3">
    <source>
        <dbReference type="Proteomes" id="UP000443153"/>
    </source>
</evidence>
<keyword evidence="1" id="KW-1133">Transmembrane helix</keyword>
<keyword evidence="1" id="KW-0812">Transmembrane</keyword>
<comment type="caution">
    <text evidence="2">The sequence shown here is derived from an EMBL/GenBank/DDBJ whole genome shotgun (WGS) entry which is preliminary data.</text>
</comment>
<sequence length="254" mass="29031">MIKFFRKIRQNLISENNFSKYLLYAIGEIVLVVIGILIALAIDNSNQNRVIKEKEQTYLNGLKEEFKTSKFKLNALIEVNKENFRGAKKLLQYISDKNHPPTETQFSQLLFNTFSSDISFNPNNSLLSEIISSGSLKDISNPDLRIQLTNWISTLEDVTKQENELGIQREKVLDIFRTNDNSLRVIFDLTGVNQEIGIEKTGQDVSNLGLLDSRAFENNILMFVLTSSAMEKAHYAPLMEDLNAILELIEHEIE</sequence>
<keyword evidence="1" id="KW-0472">Membrane</keyword>
<dbReference type="Proteomes" id="UP000443153">
    <property type="component" value="Unassembled WGS sequence"/>
</dbReference>
<gene>
    <name evidence="2" type="ORF">GJ691_07920</name>
</gene>
<feature type="transmembrane region" description="Helical" evidence="1">
    <location>
        <begin position="21"/>
        <end position="42"/>
    </location>
</feature>
<dbReference type="InterPro" id="IPR045749">
    <property type="entry name" value="DUF6090"/>
</dbReference>
<keyword evidence="3" id="KW-1185">Reference proteome</keyword>
<evidence type="ECO:0000256" key="1">
    <source>
        <dbReference type="SAM" id="Phobius"/>
    </source>
</evidence>
<evidence type="ECO:0000313" key="2">
    <source>
        <dbReference type="EMBL" id="MRX64095.1"/>
    </source>
</evidence>
<dbReference type="OrthoDB" id="821805at2"/>
<reference evidence="2 3" key="1">
    <citation type="submission" date="2019-11" db="EMBL/GenBank/DDBJ databases">
        <title>Maribacter lutea sp. nov., a marine bacterium isolated from intertidal sand.</title>
        <authorList>
            <person name="Liu A."/>
        </authorList>
    </citation>
    <scope>NUCLEOTIDE SEQUENCE [LARGE SCALE GENOMIC DNA]</scope>
    <source>
        <strain evidence="2 3">RZ05</strain>
    </source>
</reference>
<proteinExistence type="predicted"/>
<dbReference type="RefSeq" id="WP_154365601.1">
    <property type="nucleotide sequence ID" value="NZ_WKJH01000005.1"/>
</dbReference>
<organism evidence="2 3">
    <name type="scientific">Maribacter luteus</name>
    <dbReference type="NCBI Taxonomy" id="2594478"/>
    <lineage>
        <taxon>Bacteria</taxon>
        <taxon>Pseudomonadati</taxon>
        <taxon>Bacteroidota</taxon>
        <taxon>Flavobacteriia</taxon>
        <taxon>Flavobacteriales</taxon>
        <taxon>Flavobacteriaceae</taxon>
        <taxon>Maribacter</taxon>
    </lineage>
</organism>